<keyword evidence="3" id="KW-0175">Coiled coil</keyword>
<dbReference type="InterPro" id="IPR006119">
    <property type="entry name" value="Resolv_N"/>
</dbReference>
<dbReference type="PANTHER" id="PTHR30461:SF2">
    <property type="entry name" value="SERINE RECOMBINASE PINE-RELATED"/>
    <property type="match status" value="1"/>
</dbReference>
<dbReference type="InterPro" id="IPR036162">
    <property type="entry name" value="Resolvase-like_N_sf"/>
</dbReference>
<sequence>MGNSVNNPLPIKQPLAVASLRRSSHNQEGNQSFEIQKLAITEFAKRKGYYLPEEFIFYDDAVSAYRTPASKRQGLNHMKKVVLEQDVQAIIFYDFSRIDRKIYSFVSEFYFDVIAKKPDVRFFATTKEEAWTPKDLDVKLQLIFANAESNRKSMQAVDAQFSALKSEERRPGATVPFGYSQEKTEVKNQGSRKIYPNEDSGVVLFIFHLASWGYSLQKISDTLNSANIPSPTKKKWRTSTIENILKNPVYSGTLSWNFKREPQHREKTHIIEGFHPAIVPKTMYQMIENNRMLKQTFNKLETPFLFGGILTCNHCKNTLYHRNASTKKGGRKYSYLKYGCRTCGYELDYEETHGTLFKRIKEQLGLSIKINEETIKAQINGFVQRIEENLKELHKKFEHVSQNESKLLQEHEEHKLQNVFLNVKERISKEITEMNEEVNMLRGVQSPDELKVFLNNFQSFELSNLSLTEQRLVLLYLIKEVTVHHQEPDLCTFQIQFKTNPVAFLTNQTG</sequence>
<keyword evidence="6" id="KW-1185">Reference proteome</keyword>
<feature type="coiled-coil region" evidence="3">
    <location>
        <begin position="383"/>
        <end position="444"/>
    </location>
</feature>
<keyword evidence="1" id="KW-0238">DNA-binding</keyword>
<evidence type="ECO:0000259" key="4">
    <source>
        <dbReference type="SMART" id="SM00857"/>
    </source>
</evidence>
<proteinExistence type="predicted"/>
<protein>
    <submittedName>
        <fullName evidence="5">Recombinase family protein</fullName>
    </submittedName>
</protein>
<organism evidence="5 6">
    <name type="scientific">Rossellomorea oryzaecorticis</name>
    <dbReference type="NCBI Taxonomy" id="1396505"/>
    <lineage>
        <taxon>Bacteria</taxon>
        <taxon>Bacillati</taxon>
        <taxon>Bacillota</taxon>
        <taxon>Bacilli</taxon>
        <taxon>Bacillales</taxon>
        <taxon>Bacillaceae</taxon>
        <taxon>Rossellomorea</taxon>
    </lineage>
</organism>
<dbReference type="RefSeq" id="WP_341981941.1">
    <property type="nucleotide sequence ID" value="NZ_JBBYAF010000010.1"/>
</dbReference>
<evidence type="ECO:0000313" key="6">
    <source>
        <dbReference type="Proteomes" id="UP001389717"/>
    </source>
</evidence>
<dbReference type="Pfam" id="PF07508">
    <property type="entry name" value="Recombinase"/>
    <property type="match status" value="1"/>
</dbReference>
<reference evidence="5 6" key="1">
    <citation type="submission" date="2024-04" db="EMBL/GenBank/DDBJ databases">
        <title>Bacillus oryzaecorticis sp. nov., a moderately halophilic bacterium isolated from rice husks.</title>
        <authorList>
            <person name="Zhu H.-S."/>
        </authorList>
    </citation>
    <scope>NUCLEOTIDE SEQUENCE [LARGE SCALE GENOMIC DNA]</scope>
    <source>
        <strain evidence="5 6">ZC255</strain>
    </source>
</reference>
<dbReference type="EMBL" id="JBBYAF010000010">
    <property type="protein sequence ID" value="MEL3972049.1"/>
    <property type="molecule type" value="Genomic_DNA"/>
</dbReference>
<evidence type="ECO:0000313" key="5">
    <source>
        <dbReference type="EMBL" id="MEL3972049.1"/>
    </source>
</evidence>
<feature type="domain" description="Resolvase/invertase-type recombinase catalytic" evidence="4">
    <location>
        <begin position="16"/>
        <end position="169"/>
    </location>
</feature>
<comment type="caution">
    <text evidence="5">The sequence shown here is derived from an EMBL/GenBank/DDBJ whole genome shotgun (WGS) entry which is preliminary data.</text>
</comment>
<accession>A0ABU9KA05</accession>
<dbReference type="SMART" id="SM00857">
    <property type="entry name" value="Resolvase"/>
    <property type="match status" value="1"/>
</dbReference>
<dbReference type="InterPro" id="IPR050639">
    <property type="entry name" value="SSR_resolvase"/>
</dbReference>
<gene>
    <name evidence="5" type="ORF">AAEO50_07145</name>
</gene>
<keyword evidence="2" id="KW-0233">DNA recombination</keyword>
<evidence type="ECO:0000256" key="3">
    <source>
        <dbReference type="SAM" id="Coils"/>
    </source>
</evidence>
<dbReference type="Proteomes" id="UP001389717">
    <property type="component" value="Unassembled WGS sequence"/>
</dbReference>
<dbReference type="InterPro" id="IPR011109">
    <property type="entry name" value="DNA_bind_recombinase_dom"/>
</dbReference>
<dbReference type="PANTHER" id="PTHR30461">
    <property type="entry name" value="DNA-INVERTASE FROM LAMBDOID PROPHAGE"/>
    <property type="match status" value="1"/>
</dbReference>
<evidence type="ECO:0000256" key="1">
    <source>
        <dbReference type="ARBA" id="ARBA00023125"/>
    </source>
</evidence>
<evidence type="ECO:0000256" key="2">
    <source>
        <dbReference type="ARBA" id="ARBA00023172"/>
    </source>
</evidence>
<dbReference type="Gene3D" id="3.90.1750.20">
    <property type="entry name" value="Putative Large Serine Recombinase, Chain B, Domain 2"/>
    <property type="match status" value="1"/>
</dbReference>
<dbReference type="Pfam" id="PF00239">
    <property type="entry name" value="Resolvase"/>
    <property type="match status" value="1"/>
</dbReference>
<dbReference type="InterPro" id="IPR038109">
    <property type="entry name" value="DNA_bind_recomb_sf"/>
</dbReference>
<name>A0ABU9KA05_9BACI</name>
<dbReference type="Gene3D" id="3.40.50.1390">
    <property type="entry name" value="Resolvase, N-terminal catalytic domain"/>
    <property type="match status" value="1"/>
</dbReference>